<dbReference type="GO" id="GO:0071453">
    <property type="term" value="P:cellular response to oxygen levels"/>
    <property type="evidence" value="ECO:0007669"/>
    <property type="project" value="TreeGrafter"/>
</dbReference>
<name>A0A250AZC5_9GAMM</name>
<sequence>MSPKIAHIIIEYIEAQEDVHQKIRVINELKSLIHQHSPFSQEPVDCVLWVREETVEANDYNPNVMASVEKKLLEHSIEMDGFTQPIVVARQEEKNLVVDGFHRHLIGASCEQLHERLQGYLPVTCINVSRHGQKERIAATIRHNRARGKHQITAMSDIVRDLCRLGWKDAQIGTELGMTQDEVLRLKQISGLAELFLNEEYSKAWTVK</sequence>
<dbReference type="Gene3D" id="3.90.1530.10">
    <property type="entry name" value="Conserved hypothetical protein from pyrococcus furiosus pfu- 392566-001, ParB domain"/>
    <property type="match status" value="1"/>
</dbReference>
<dbReference type="EMBL" id="CP014136">
    <property type="protein sequence ID" value="ATA19264.1"/>
    <property type="molecule type" value="Genomic_DNA"/>
</dbReference>
<dbReference type="CDD" id="cd16397">
    <property type="entry name" value="IbrB_like"/>
    <property type="match status" value="1"/>
</dbReference>
<dbReference type="InterPro" id="IPR003115">
    <property type="entry name" value="ParB_N"/>
</dbReference>
<dbReference type="SUPFAM" id="SSF110849">
    <property type="entry name" value="ParB/Sulfiredoxin"/>
    <property type="match status" value="1"/>
</dbReference>
<reference evidence="2 3" key="1">
    <citation type="submission" date="2016-01" db="EMBL/GenBank/DDBJ databases">
        <authorList>
            <person name="Oliw E.H."/>
        </authorList>
    </citation>
    <scope>NUCLEOTIDE SEQUENCE [LARGE SCALE GENOMIC DNA]</scope>
    <source>
        <strain evidence="2 3">FRB97</strain>
    </source>
</reference>
<proteinExistence type="predicted"/>
<dbReference type="SMR" id="A0A250AZC5"/>
<dbReference type="OrthoDB" id="4536617at2"/>
<dbReference type="InterPro" id="IPR036086">
    <property type="entry name" value="ParB/Sulfiredoxin_sf"/>
</dbReference>
<dbReference type="AlphaFoldDB" id="A0A250AZC5"/>
<evidence type="ECO:0000259" key="1">
    <source>
        <dbReference type="SMART" id="SM00470"/>
    </source>
</evidence>
<accession>A0A250AZC5</accession>
<dbReference type="SMART" id="SM00470">
    <property type="entry name" value="ParB"/>
    <property type="match status" value="1"/>
</dbReference>
<evidence type="ECO:0000313" key="3">
    <source>
        <dbReference type="Proteomes" id="UP000217182"/>
    </source>
</evidence>
<organism evidence="2 3">
    <name type="scientific">Gibbsiella quercinecans</name>
    <dbReference type="NCBI Taxonomy" id="929813"/>
    <lineage>
        <taxon>Bacteria</taxon>
        <taxon>Pseudomonadati</taxon>
        <taxon>Pseudomonadota</taxon>
        <taxon>Gammaproteobacteria</taxon>
        <taxon>Enterobacterales</taxon>
        <taxon>Yersiniaceae</taxon>
        <taxon>Gibbsiella</taxon>
    </lineage>
</organism>
<dbReference type="Proteomes" id="UP000217182">
    <property type="component" value="Chromosome"/>
</dbReference>
<dbReference type="KEGG" id="gqu:AWC35_07845"/>
<gene>
    <name evidence="2" type="ORF">AWC35_07845</name>
</gene>
<dbReference type="PANTHER" id="PTHR30083:SF1">
    <property type="entry name" value="TRANSCRIPTIONAL REGULATOR"/>
    <property type="match status" value="1"/>
</dbReference>
<feature type="domain" description="ParB-like N-terminal" evidence="1">
    <location>
        <begin position="48"/>
        <end position="145"/>
    </location>
</feature>
<keyword evidence="3" id="KW-1185">Reference proteome</keyword>
<protein>
    <recommendedName>
        <fullName evidence="1">ParB-like N-terminal domain-containing protein</fullName>
    </recommendedName>
</protein>
<dbReference type="PANTHER" id="PTHR30083">
    <property type="entry name" value="TRANSCRIPTIONAL REGULATOR-RELATED"/>
    <property type="match status" value="1"/>
</dbReference>
<dbReference type="RefSeq" id="WP_095845871.1">
    <property type="nucleotide sequence ID" value="NZ_CP014136.1"/>
</dbReference>
<evidence type="ECO:0000313" key="2">
    <source>
        <dbReference type="EMBL" id="ATA19264.1"/>
    </source>
</evidence>